<accession>M2R493</accession>
<dbReference type="EMBL" id="KB445808">
    <property type="protein sequence ID" value="EMD33017.1"/>
    <property type="molecule type" value="Genomic_DNA"/>
</dbReference>
<evidence type="ECO:0000313" key="3">
    <source>
        <dbReference type="Proteomes" id="UP000016930"/>
    </source>
</evidence>
<gene>
    <name evidence="2" type="ORF">CERSUDRAFT_99028</name>
</gene>
<proteinExistence type="predicted"/>
<protein>
    <submittedName>
        <fullName evidence="2">Uncharacterized protein</fullName>
    </submittedName>
</protein>
<evidence type="ECO:0000313" key="2">
    <source>
        <dbReference type="EMBL" id="EMD33017.1"/>
    </source>
</evidence>
<dbReference type="HOGENOM" id="CLU_538598_0_0_1"/>
<evidence type="ECO:0000256" key="1">
    <source>
        <dbReference type="SAM" id="MobiDB-lite"/>
    </source>
</evidence>
<feature type="region of interest" description="Disordered" evidence="1">
    <location>
        <begin position="108"/>
        <end position="127"/>
    </location>
</feature>
<sequence>MRASGASSLLAVDPPICTIQTSLMVSPRAEWVRASGASSLPAADGPTWAIQPPVTEREADEAFGTVIVDDEGSIPAWVQLGLVQQRLRQLGLAKDEVVRMRMREELAAHEREREETRGREREAERQRQVRFRAVGTHKQPVLSYGSLPTDHTPRPKANAQAQGRGEEERFRMSPPKKDAVGVSRAQTHHAQSVSSSVSSSVPFVEVVRSTHGSLFAPESSTRLQPPRNKAYRELLGNLLRGRGDDLQACAKVAAAQGKQPCVACLVSSTATASTFALSSSASTVMRTSWWSFGSRGSRSTAPTTPSFSVASAKSPIQHSPVVSSPLIPLPYFSKPLRRSCHNSLRVSVADHDHHLALPSARTSAPAARGRPLMRKNSLISLSSIPEETDGEAAGQSLVSCVGRSVSGLMDVACQLQRAYIRATLFSVGERSRFESRSPPALTRTRARTPSRARAKRAVLHEGMSWTMQSAIRNTTMTTARRAMKDEVANTDGAFPIAPLSTRGFSF</sequence>
<keyword evidence="3" id="KW-1185">Reference proteome</keyword>
<feature type="compositionally biased region" description="Basic and acidic residues" evidence="1">
    <location>
        <begin position="164"/>
        <end position="174"/>
    </location>
</feature>
<name>M2R493_CERS8</name>
<dbReference type="Proteomes" id="UP000016930">
    <property type="component" value="Unassembled WGS sequence"/>
</dbReference>
<organism evidence="2 3">
    <name type="scientific">Ceriporiopsis subvermispora (strain B)</name>
    <name type="common">White-rot fungus</name>
    <name type="synonym">Gelatoporia subvermispora</name>
    <dbReference type="NCBI Taxonomy" id="914234"/>
    <lineage>
        <taxon>Eukaryota</taxon>
        <taxon>Fungi</taxon>
        <taxon>Dikarya</taxon>
        <taxon>Basidiomycota</taxon>
        <taxon>Agaricomycotina</taxon>
        <taxon>Agaricomycetes</taxon>
        <taxon>Polyporales</taxon>
        <taxon>Gelatoporiaceae</taxon>
        <taxon>Gelatoporia</taxon>
    </lineage>
</organism>
<reference evidence="2 3" key="1">
    <citation type="journal article" date="2012" name="Proc. Natl. Acad. Sci. U.S.A.">
        <title>Comparative genomics of Ceriporiopsis subvermispora and Phanerochaete chrysosporium provide insight into selective ligninolysis.</title>
        <authorList>
            <person name="Fernandez-Fueyo E."/>
            <person name="Ruiz-Duenas F.J."/>
            <person name="Ferreira P."/>
            <person name="Floudas D."/>
            <person name="Hibbett D.S."/>
            <person name="Canessa P."/>
            <person name="Larrondo L.F."/>
            <person name="James T.Y."/>
            <person name="Seelenfreund D."/>
            <person name="Lobos S."/>
            <person name="Polanco R."/>
            <person name="Tello M."/>
            <person name="Honda Y."/>
            <person name="Watanabe T."/>
            <person name="Watanabe T."/>
            <person name="Ryu J.S."/>
            <person name="Kubicek C.P."/>
            <person name="Schmoll M."/>
            <person name="Gaskell J."/>
            <person name="Hammel K.E."/>
            <person name="St John F.J."/>
            <person name="Vanden Wymelenberg A."/>
            <person name="Sabat G."/>
            <person name="Splinter BonDurant S."/>
            <person name="Syed K."/>
            <person name="Yadav J.S."/>
            <person name="Doddapaneni H."/>
            <person name="Subramanian V."/>
            <person name="Lavin J.L."/>
            <person name="Oguiza J.A."/>
            <person name="Perez G."/>
            <person name="Pisabarro A.G."/>
            <person name="Ramirez L."/>
            <person name="Santoyo F."/>
            <person name="Master E."/>
            <person name="Coutinho P.M."/>
            <person name="Henrissat B."/>
            <person name="Lombard V."/>
            <person name="Magnuson J.K."/>
            <person name="Kuees U."/>
            <person name="Hori C."/>
            <person name="Igarashi K."/>
            <person name="Samejima M."/>
            <person name="Held B.W."/>
            <person name="Barry K.W."/>
            <person name="LaButti K.M."/>
            <person name="Lapidus A."/>
            <person name="Lindquist E.A."/>
            <person name="Lucas S.M."/>
            <person name="Riley R."/>
            <person name="Salamov A.A."/>
            <person name="Hoffmeister D."/>
            <person name="Schwenk D."/>
            <person name="Hadar Y."/>
            <person name="Yarden O."/>
            <person name="de Vries R.P."/>
            <person name="Wiebenga A."/>
            <person name="Stenlid J."/>
            <person name="Eastwood D."/>
            <person name="Grigoriev I.V."/>
            <person name="Berka R.M."/>
            <person name="Blanchette R.A."/>
            <person name="Kersten P."/>
            <person name="Martinez A.T."/>
            <person name="Vicuna R."/>
            <person name="Cullen D."/>
        </authorList>
    </citation>
    <scope>NUCLEOTIDE SEQUENCE [LARGE SCALE GENOMIC DNA]</scope>
    <source>
        <strain evidence="2 3">B</strain>
    </source>
</reference>
<dbReference type="AlphaFoldDB" id="M2R493"/>
<feature type="region of interest" description="Disordered" evidence="1">
    <location>
        <begin position="141"/>
        <end position="174"/>
    </location>
</feature>